<name>A0A9P6R0U1_9FUNG</name>
<proteinExistence type="predicted"/>
<evidence type="ECO:0000256" key="2">
    <source>
        <dbReference type="ARBA" id="ARBA00022448"/>
    </source>
</evidence>
<dbReference type="PANTHER" id="PTHR42718">
    <property type="entry name" value="MAJOR FACILITATOR SUPERFAMILY MULTIDRUG TRANSPORTER MFSC"/>
    <property type="match status" value="1"/>
</dbReference>
<accession>A0A9P6R0U1</accession>
<comment type="caution">
    <text evidence="8">The sequence shown here is derived from an EMBL/GenBank/DDBJ whole genome shotgun (WGS) entry which is preliminary data.</text>
</comment>
<dbReference type="EMBL" id="JAAAIP010001076">
    <property type="protein sequence ID" value="KAG0310391.1"/>
    <property type="molecule type" value="Genomic_DNA"/>
</dbReference>
<evidence type="ECO:0000313" key="9">
    <source>
        <dbReference type="Proteomes" id="UP000738325"/>
    </source>
</evidence>
<dbReference type="InterPro" id="IPR001958">
    <property type="entry name" value="Tet-R_TetA/multi-R_MdtG-like"/>
</dbReference>
<feature type="transmembrane region" description="Helical" evidence="6">
    <location>
        <begin position="238"/>
        <end position="261"/>
    </location>
</feature>
<keyword evidence="3 6" id="KW-0812">Transmembrane</keyword>
<dbReference type="PANTHER" id="PTHR42718:SF9">
    <property type="entry name" value="MAJOR FACILITATOR SUPERFAMILY MULTIDRUG TRANSPORTER MFSC"/>
    <property type="match status" value="1"/>
</dbReference>
<dbReference type="Pfam" id="PF07690">
    <property type="entry name" value="MFS_1"/>
    <property type="match status" value="1"/>
</dbReference>
<feature type="transmembrane region" description="Helical" evidence="6">
    <location>
        <begin position="149"/>
        <end position="173"/>
    </location>
</feature>
<dbReference type="InterPro" id="IPR011701">
    <property type="entry name" value="MFS"/>
</dbReference>
<dbReference type="PRINTS" id="PR01035">
    <property type="entry name" value="TCRTETA"/>
</dbReference>
<sequence>MDSIATVTPPLPWYRRLNQNKGLLLALVSMAQMLDVINVGSVIIILPDILREVGYKVDELQWVTSAYALAYGAFLLIGGRFGDLFGHRRIYILGVTWFSIWAVVNGFAKDPILLSVGRAFQGMGAGFTVPSALAILTTSYPVGPERTNALAIFGGTGAIGSIIGVLLGGILGSTIGWRWIFYITAIVGFAIAILGVIIIPSHLNHSKVKDRRIDYVGVVSFTLGVVAIIYYLSEGASAGWKAASTLAPLIVGLVLLVVFVVVELKIDYPIMPFHIWRSRRLVASCVTIIMVSAAFNGMLFFATLTMENVLGYTALHTSLAYIVHGVGAIVAIVALTKAIVFVRTKILIIVGWLFLIACYIVWAQIKADSSYWKIPFPALILSFLGLAPIWLCCQVNSVADANDEDQGVVGGVYNVCQQIGAPIGIAISNIIANTRNSPTAVGVELLPGYHSAFYTVAIIGGIGLVLTIILASNTDPVKLSEDSTTTKTDDMDIDTEIGSRSTEALDETDKTETVLGSEIGKTEAFSAISTDEKTLA</sequence>
<comment type="subcellular location">
    <subcellularLocation>
        <location evidence="1">Membrane</location>
        <topology evidence="1">Multi-pass membrane protein</topology>
    </subcellularLocation>
</comment>
<dbReference type="PROSITE" id="PS50850">
    <property type="entry name" value="MFS"/>
    <property type="match status" value="1"/>
</dbReference>
<dbReference type="Proteomes" id="UP000738325">
    <property type="component" value="Unassembled WGS sequence"/>
</dbReference>
<evidence type="ECO:0000256" key="1">
    <source>
        <dbReference type="ARBA" id="ARBA00004141"/>
    </source>
</evidence>
<feature type="transmembrane region" description="Helical" evidence="6">
    <location>
        <begin position="60"/>
        <end position="78"/>
    </location>
</feature>
<feature type="transmembrane region" description="Helical" evidence="6">
    <location>
        <begin position="281"/>
        <end position="302"/>
    </location>
</feature>
<keyword evidence="2" id="KW-0813">Transport</keyword>
<feature type="domain" description="Major facilitator superfamily (MFS) profile" evidence="7">
    <location>
        <begin position="24"/>
        <end position="475"/>
    </location>
</feature>
<keyword evidence="4 6" id="KW-1133">Transmembrane helix</keyword>
<feature type="transmembrane region" description="Helical" evidence="6">
    <location>
        <begin position="346"/>
        <end position="365"/>
    </location>
</feature>
<evidence type="ECO:0000313" key="8">
    <source>
        <dbReference type="EMBL" id="KAG0310391.1"/>
    </source>
</evidence>
<protein>
    <recommendedName>
        <fullName evidence="7">Major facilitator superfamily (MFS) profile domain-containing protein</fullName>
    </recommendedName>
</protein>
<feature type="transmembrane region" description="Helical" evidence="6">
    <location>
        <begin position="90"/>
        <end position="108"/>
    </location>
</feature>
<evidence type="ECO:0000259" key="7">
    <source>
        <dbReference type="PROSITE" id="PS50850"/>
    </source>
</evidence>
<keyword evidence="9" id="KW-1185">Reference proteome</keyword>
<feature type="transmembrane region" description="Helical" evidence="6">
    <location>
        <begin position="213"/>
        <end position="232"/>
    </location>
</feature>
<feature type="transmembrane region" description="Helical" evidence="6">
    <location>
        <begin position="23"/>
        <end position="45"/>
    </location>
</feature>
<dbReference type="GO" id="GO:0016020">
    <property type="term" value="C:membrane"/>
    <property type="evidence" value="ECO:0007669"/>
    <property type="project" value="UniProtKB-SubCell"/>
</dbReference>
<dbReference type="OrthoDB" id="2130629at2759"/>
<feature type="transmembrane region" description="Helical" evidence="6">
    <location>
        <begin position="120"/>
        <end position="142"/>
    </location>
</feature>
<feature type="transmembrane region" description="Helical" evidence="6">
    <location>
        <begin position="452"/>
        <end position="471"/>
    </location>
</feature>
<dbReference type="SUPFAM" id="SSF103473">
    <property type="entry name" value="MFS general substrate transporter"/>
    <property type="match status" value="1"/>
</dbReference>
<gene>
    <name evidence="8" type="ORF">BGZ99_000407</name>
</gene>
<keyword evidence="5 6" id="KW-0472">Membrane</keyword>
<evidence type="ECO:0000256" key="4">
    <source>
        <dbReference type="ARBA" id="ARBA00022989"/>
    </source>
</evidence>
<feature type="transmembrane region" description="Helical" evidence="6">
    <location>
        <begin position="179"/>
        <end position="201"/>
    </location>
</feature>
<dbReference type="GO" id="GO:0022857">
    <property type="term" value="F:transmembrane transporter activity"/>
    <property type="evidence" value="ECO:0007669"/>
    <property type="project" value="InterPro"/>
</dbReference>
<dbReference type="Gene3D" id="1.20.1250.20">
    <property type="entry name" value="MFS general substrate transporter like domains"/>
    <property type="match status" value="1"/>
</dbReference>
<dbReference type="InterPro" id="IPR036259">
    <property type="entry name" value="MFS_trans_sf"/>
</dbReference>
<feature type="transmembrane region" description="Helical" evidence="6">
    <location>
        <begin position="371"/>
        <end position="391"/>
    </location>
</feature>
<feature type="transmembrane region" description="Helical" evidence="6">
    <location>
        <begin position="314"/>
        <end position="334"/>
    </location>
</feature>
<reference evidence="8" key="1">
    <citation type="journal article" date="2020" name="Fungal Divers.">
        <title>Resolving the Mortierellaceae phylogeny through synthesis of multi-gene phylogenetics and phylogenomics.</title>
        <authorList>
            <person name="Vandepol N."/>
            <person name="Liber J."/>
            <person name="Desiro A."/>
            <person name="Na H."/>
            <person name="Kennedy M."/>
            <person name="Barry K."/>
            <person name="Grigoriev I.V."/>
            <person name="Miller A.N."/>
            <person name="O'Donnell K."/>
            <person name="Stajich J.E."/>
            <person name="Bonito G."/>
        </authorList>
    </citation>
    <scope>NUCLEOTIDE SEQUENCE</scope>
    <source>
        <strain evidence="8">REB-010B</strain>
    </source>
</reference>
<evidence type="ECO:0000256" key="3">
    <source>
        <dbReference type="ARBA" id="ARBA00022692"/>
    </source>
</evidence>
<dbReference type="InterPro" id="IPR020846">
    <property type="entry name" value="MFS_dom"/>
</dbReference>
<evidence type="ECO:0000256" key="5">
    <source>
        <dbReference type="ARBA" id="ARBA00023136"/>
    </source>
</evidence>
<organism evidence="8 9">
    <name type="scientific">Dissophora globulifera</name>
    <dbReference type="NCBI Taxonomy" id="979702"/>
    <lineage>
        <taxon>Eukaryota</taxon>
        <taxon>Fungi</taxon>
        <taxon>Fungi incertae sedis</taxon>
        <taxon>Mucoromycota</taxon>
        <taxon>Mortierellomycotina</taxon>
        <taxon>Mortierellomycetes</taxon>
        <taxon>Mortierellales</taxon>
        <taxon>Mortierellaceae</taxon>
        <taxon>Dissophora</taxon>
    </lineage>
</organism>
<dbReference type="AlphaFoldDB" id="A0A9P6R0U1"/>
<evidence type="ECO:0000256" key="6">
    <source>
        <dbReference type="SAM" id="Phobius"/>
    </source>
</evidence>
<feature type="transmembrane region" description="Helical" evidence="6">
    <location>
        <begin position="412"/>
        <end position="432"/>
    </location>
</feature>